<feature type="transmembrane region" description="Helical" evidence="1">
    <location>
        <begin position="49"/>
        <end position="72"/>
    </location>
</feature>
<proteinExistence type="predicted"/>
<name>A0A838BCF2_9HYPH</name>
<evidence type="ECO:0000256" key="1">
    <source>
        <dbReference type="SAM" id="Phobius"/>
    </source>
</evidence>
<keyword evidence="1" id="KW-0472">Membrane</keyword>
<protein>
    <submittedName>
        <fullName evidence="2">DUF1772 domain-containing protein</fullName>
    </submittedName>
</protein>
<organism evidence="2 3">
    <name type="scientific">Mesorhizobium neociceri</name>
    <dbReference type="NCBI Taxonomy" id="1307853"/>
    <lineage>
        <taxon>Bacteria</taxon>
        <taxon>Pseudomonadati</taxon>
        <taxon>Pseudomonadota</taxon>
        <taxon>Alphaproteobacteria</taxon>
        <taxon>Hyphomicrobiales</taxon>
        <taxon>Phyllobacteriaceae</taxon>
        <taxon>Mesorhizobium</taxon>
    </lineage>
</organism>
<evidence type="ECO:0000313" key="3">
    <source>
        <dbReference type="Proteomes" id="UP000558284"/>
    </source>
</evidence>
<feature type="transmembrane region" description="Helical" evidence="1">
    <location>
        <begin position="78"/>
        <end position="96"/>
    </location>
</feature>
<keyword evidence="3" id="KW-1185">Reference proteome</keyword>
<comment type="caution">
    <text evidence="2">The sequence shown here is derived from an EMBL/GenBank/DDBJ whole genome shotgun (WGS) entry which is preliminary data.</text>
</comment>
<dbReference type="Proteomes" id="UP000558284">
    <property type="component" value="Unassembled WGS sequence"/>
</dbReference>
<feature type="transmembrane region" description="Helical" evidence="1">
    <location>
        <begin position="131"/>
        <end position="151"/>
    </location>
</feature>
<reference evidence="2 3" key="1">
    <citation type="submission" date="2020-07" db="EMBL/GenBank/DDBJ databases">
        <title>Definition of the novel symbiovar canariense within Mesorhizobium novociceri, a new species of genus Mesorhizobium nodulating Cicer canariense in the Caldera de Taburiente National Park (La Palma, Canary Islands).</title>
        <authorList>
            <person name="Leon-Barrios M."/>
            <person name="Perez-Yepez J."/>
            <person name="Flores-Felix J.D."/>
            <person name="Ramirez-Baena M.H."/>
            <person name="Pulido-Suarez L."/>
            <person name="Igual J.M."/>
            <person name="Velazquez E."/>
            <person name="Peix A."/>
        </authorList>
    </citation>
    <scope>NUCLEOTIDE SEQUENCE [LARGE SCALE GENOMIC DNA]</scope>
    <source>
        <strain evidence="2 3">CCANP35</strain>
    </source>
</reference>
<dbReference type="InterPro" id="IPR013901">
    <property type="entry name" value="Anthrone_oxy"/>
</dbReference>
<keyword evidence="1" id="KW-1133">Transmembrane helix</keyword>
<accession>A0A838BCF2</accession>
<sequence length="153" mass="16917">MDIFLMTSSLALAGIIAGIYVSGVIHDFRIDDLTAGQYMAMHQMRDRTFTRVMPVVRLTTLVLIAAMAMFAVDTGLPRILTIVAAALVVIDIGFTVSRQVPLNKQVQSWTPVTIPDDWAQTRDRWAANHNLRLVLGLAEYACLFAAVILTLSR</sequence>
<gene>
    <name evidence="2" type="ORF">H0241_26200</name>
</gene>
<dbReference type="RefSeq" id="WP_181060728.1">
    <property type="nucleotide sequence ID" value="NZ_JACDTY010000016.1"/>
</dbReference>
<feature type="transmembrane region" description="Helical" evidence="1">
    <location>
        <begin position="6"/>
        <end position="28"/>
    </location>
</feature>
<dbReference type="EMBL" id="JACDTY010000016">
    <property type="protein sequence ID" value="MBA1143719.1"/>
    <property type="molecule type" value="Genomic_DNA"/>
</dbReference>
<evidence type="ECO:0000313" key="2">
    <source>
        <dbReference type="EMBL" id="MBA1143719.1"/>
    </source>
</evidence>
<dbReference type="AlphaFoldDB" id="A0A838BCF2"/>
<dbReference type="Pfam" id="PF08592">
    <property type="entry name" value="Anthrone_oxy"/>
    <property type="match status" value="1"/>
</dbReference>
<keyword evidence="1" id="KW-0812">Transmembrane</keyword>